<dbReference type="InterPro" id="IPR032428">
    <property type="entry name" value="TrfB"/>
</dbReference>
<protein>
    <recommendedName>
        <fullName evidence="3">TrfB transcriptional repressor protein domain-containing protein</fullName>
    </recommendedName>
</protein>
<comment type="caution">
    <text evidence="4">The sequence shown here is derived from an EMBL/GenBank/DDBJ whole genome shotgun (WGS) entry which is preliminary data.</text>
</comment>
<dbReference type="InterPro" id="IPR053721">
    <property type="entry name" value="Fimbrial_Adhesin_Reg"/>
</dbReference>
<dbReference type="Gene3D" id="1.10.10.2690">
    <property type="match status" value="1"/>
</dbReference>
<reference evidence="4 5" key="1">
    <citation type="submission" date="2017-08" db="EMBL/GenBank/DDBJ databases">
        <title>Genomic and metabolic characterisation of spoilage-associated Pseudomonas species.</title>
        <authorList>
            <person name="Stanborough T."/>
            <person name="Fegan N."/>
            <person name="Powell S.M."/>
            <person name="Singh T."/>
            <person name="Tamplin M.L."/>
            <person name="Chandry P.S."/>
        </authorList>
    </citation>
    <scope>NUCLEOTIDE SEQUENCE [LARGE SCALE GENOMIC DNA]</scope>
    <source>
        <strain evidence="4 5">F1820</strain>
    </source>
</reference>
<dbReference type="Proteomes" id="UP000216113">
    <property type="component" value="Unassembled WGS sequence"/>
</dbReference>
<feature type="domain" description="TrfB transcriptional repressor protein" evidence="3">
    <location>
        <begin position="6"/>
        <end position="88"/>
    </location>
</feature>
<dbReference type="RefSeq" id="WP_095030902.1">
    <property type="nucleotide sequence ID" value="NZ_NQKL01000024.1"/>
</dbReference>
<keyword evidence="1" id="KW-0805">Transcription regulation</keyword>
<dbReference type="Pfam" id="PF16509">
    <property type="entry name" value="KORA"/>
    <property type="match status" value="1"/>
</dbReference>
<evidence type="ECO:0000256" key="1">
    <source>
        <dbReference type="ARBA" id="ARBA00023015"/>
    </source>
</evidence>
<organism evidence="4 5">
    <name type="scientific">Pseudomonas fragi</name>
    <dbReference type="NCBI Taxonomy" id="296"/>
    <lineage>
        <taxon>Bacteria</taxon>
        <taxon>Pseudomonadati</taxon>
        <taxon>Pseudomonadota</taxon>
        <taxon>Gammaproteobacteria</taxon>
        <taxon>Pseudomonadales</taxon>
        <taxon>Pseudomonadaceae</taxon>
        <taxon>Pseudomonas</taxon>
    </lineage>
</organism>
<gene>
    <name evidence="4" type="ORF">CJF43_21560</name>
</gene>
<dbReference type="EMBL" id="NQKL01000024">
    <property type="protein sequence ID" value="OZY39655.1"/>
    <property type="molecule type" value="Genomic_DNA"/>
</dbReference>
<keyword evidence="2" id="KW-0804">Transcription</keyword>
<accession>A0A266LQS3</accession>
<evidence type="ECO:0000313" key="4">
    <source>
        <dbReference type="EMBL" id="OZY39655.1"/>
    </source>
</evidence>
<dbReference type="AlphaFoldDB" id="A0A266LQS3"/>
<evidence type="ECO:0000256" key="2">
    <source>
        <dbReference type="ARBA" id="ARBA00023163"/>
    </source>
</evidence>
<sequence>MQPKYTAAQWEQVSPAFRGLAVGTVEMAKAVLVDGVRPSDLARQSDVSRQLVYAAVQRVRKILEEHQAQELVPVMVWLPPELAEQVRQMAEPYDQPAGKGKASKK</sequence>
<name>A0A266LQS3_PSEFR</name>
<evidence type="ECO:0000259" key="3">
    <source>
        <dbReference type="Pfam" id="PF16509"/>
    </source>
</evidence>
<proteinExistence type="predicted"/>
<evidence type="ECO:0000313" key="5">
    <source>
        <dbReference type="Proteomes" id="UP000216113"/>
    </source>
</evidence>